<dbReference type="PANTHER" id="PTHR46957:SF3">
    <property type="entry name" value="CYTOKINE RECEPTOR"/>
    <property type="match status" value="1"/>
</dbReference>
<dbReference type="Gene3D" id="2.60.40.10">
    <property type="entry name" value="Immunoglobulins"/>
    <property type="match status" value="4"/>
</dbReference>
<organism evidence="3">
    <name type="scientific">hydrothermal vent metagenome</name>
    <dbReference type="NCBI Taxonomy" id="652676"/>
    <lineage>
        <taxon>unclassified sequences</taxon>
        <taxon>metagenomes</taxon>
        <taxon>ecological metagenomes</taxon>
    </lineage>
</organism>
<evidence type="ECO:0000259" key="2">
    <source>
        <dbReference type="PROSITE" id="PS50853"/>
    </source>
</evidence>
<reference evidence="3" key="1">
    <citation type="submission" date="2016-10" db="EMBL/GenBank/DDBJ databases">
        <authorList>
            <person name="de Groot N.N."/>
        </authorList>
    </citation>
    <scope>NUCLEOTIDE SEQUENCE</scope>
</reference>
<keyword evidence="3" id="KW-0449">Lipoprotein</keyword>
<evidence type="ECO:0000313" key="3">
    <source>
        <dbReference type="EMBL" id="SFV69403.1"/>
    </source>
</evidence>
<evidence type="ECO:0000256" key="1">
    <source>
        <dbReference type="SAM" id="MobiDB-lite"/>
    </source>
</evidence>
<proteinExistence type="predicted"/>
<dbReference type="InterPro" id="IPR003961">
    <property type="entry name" value="FN3_dom"/>
</dbReference>
<dbReference type="PROSITE" id="PS50853">
    <property type="entry name" value="FN3"/>
    <property type="match status" value="2"/>
</dbReference>
<dbReference type="SUPFAM" id="SSF49265">
    <property type="entry name" value="Fibronectin type III"/>
    <property type="match status" value="2"/>
</dbReference>
<dbReference type="InterPro" id="IPR013783">
    <property type="entry name" value="Ig-like_fold"/>
</dbReference>
<dbReference type="InterPro" id="IPR036116">
    <property type="entry name" value="FN3_sf"/>
</dbReference>
<feature type="domain" description="Fibronectin type-III" evidence="2">
    <location>
        <begin position="94"/>
        <end position="191"/>
    </location>
</feature>
<dbReference type="PANTHER" id="PTHR46957">
    <property type="entry name" value="CYTOKINE RECEPTOR"/>
    <property type="match status" value="1"/>
</dbReference>
<protein>
    <submittedName>
        <fullName evidence="3">Putative fibronectin domain-containing lipoprotein</fullName>
    </submittedName>
</protein>
<gene>
    <name evidence="3" type="ORF">MNB_SM-6-1367</name>
</gene>
<dbReference type="InterPro" id="IPR050713">
    <property type="entry name" value="RTP_Phos/Ushers"/>
</dbReference>
<dbReference type="SMART" id="SM00060">
    <property type="entry name" value="FN3"/>
    <property type="match status" value="3"/>
</dbReference>
<accession>A0A1W1CUK6</accession>
<feature type="compositionally biased region" description="Basic and acidic residues" evidence="1">
    <location>
        <begin position="376"/>
        <end position="392"/>
    </location>
</feature>
<dbReference type="EMBL" id="FPHK01000133">
    <property type="protein sequence ID" value="SFV69403.1"/>
    <property type="molecule type" value="Genomic_DNA"/>
</dbReference>
<name>A0A1W1CUK6_9ZZZZ</name>
<dbReference type="AlphaFoldDB" id="A0A1W1CUK6"/>
<dbReference type="CDD" id="cd00063">
    <property type="entry name" value="FN3"/>
    <property type="match status" value="2"/>
</dbReference>
<feature type="domain" description="Fibronectin type-III" evidence="2">
    <location>
        <begin position="284"/>
        <end position="378"/>
    </location>
</feature>
<feature type="region of interest" description="Disordered" evidence="1">
    <location>
        <begin position="375"/>
        <end position="418"/>
    </location>
</feature>
<dbReference type="GO" id="GO:0016020">
    <property type="term" value="C:membrane"/>
    <property type="evidence" value="ECO:0007669"/>
    <property type="project" value="UniProtKB-SubCell"/>
</dbReference>
<sequence>MTKNGIITDMKTVAFEWKSINDPRVEGIYVYKKSAKDKDAKDLEYYGTIDTRYSTHYVDRNVVPDTKYSYAFRVFTKKAQGVNSKVFVVNTLPVLQSVSWIHSIGGLPRIAKIIWRPHVSERVDSYIIERKTFEDNEWKEIATLSGRLNAEYIDKDLEDNHVYMYRVRVKTYDGIVSTPSQIVKSVTKPLPKSVQKIEVTKNLPKEIKIKWSPSTQKDFARYYLYRADDIDGSYELIAKLYNPKFTDKINEDGKTYFYRVSVVDKDGLESEHENNTVMGMTLPKPSAPAIVEAKLVGKKIELKWGQSDSRTKSYIVIKRTKKGWFDEVKKEYKNITKTLFIDSDIKPDTLYSYTVYSVDSNGIVSKPSVEVQIKTPESKELESAPKVQENEKGVAQPVETSKSDTTIAPAKDLDLNGL</sequence>